<feature type="region of interest" description="Disordered" evidence="1">
    <location>
        <begin position="28"/>
        <end position="49"/>
    </location>
</feature>
<accession>A0A256G9D3</accession>
<organism evidence="2 3">
    <name type="scientific">Brucella pseudogrignonensis</name>
    <dbReference type="NCBI Taxonomy" id="419475"/>
    <lineage>
        <taxon>Bacteria</taxon>
        <taxon>Pseudomonadati</taxon>
        <taxon>Pseudomonadota</taxon>
        <taxon>Alphaproteobacteria</taxon>
        <taxon>Hyphomicrobiales</taxon>
        <taxon>Brucellaceae</taxon>
        <taxon>Brucella/Ochrobactrum group</taxon>
        <taxon>Brucella</taxon>
    </lineage>
</organism>
<sequence>MDVVAAVHNDVIALVRGLIEPFLSSAPDPVRLGDLSAERKTSEANQLHL</sequence>
<evidence type="ECO:0000313" key="2">
    <source>
        <dbReference type="EMBL" id="OYR23668.1"/>
    </source>
</evidence>
<keyword evidence="3" id="KW-1185">Reference proteome</keyword>
<evidence type="ECO:0000313" key="3">
    <source>
        <dbReference type="Proteomes" id="UP000216188"/>
    </source>
</evidence>
<gene>
    <name evidence="2" type="ORF">CEV34_3672</name>
</gene>
<proteinExistence type="predicted"/>
<comment type="caution">
    <text evidence="2">The sequence shown here is derived from an EMBL/GenBank/DDBJ whole genome shotgun (WGS) entry which is preliminary data.</text>
</comment>
<dbReference type="EMBL" id="NNRM01000039">
    <property type="protein sequence ID" value="OYR23668.1"/>
    <property type="molecule type" value="Genomic_DNA"/>
</dbReference>
<protein>
    <submittedName>
        <fullName evidence="2">Uncharacterized protein</fullName>
    </submittedName>
</protein>
<reference evidence="2 3" key="1">
    <citation type="submission" date="2017-07" db="EMBL/GenBank/DDBJ databases">
        <title>Phylogenetic study on the rhizospheric bacterium Ochrobactrum sp. A44.</title>
        <authorList>
            <person name="Krzyzanowska D.M."/>
            <person name="Ossowicki A."/>
            <person name="Rajewska M."/>
            <person name="Maciag T."/>
            <person name="Kaczynski Z."/>
            <person name="Czerwicka M."/>
            <person name="Jafra S."/>
        </authorList>
    </citation>
    <scope>NUCLEOTIDE SEQUENCE [LARGE SCALE GENOMIC DNA]</scope>
    <source>
        <strain evidence="2 3">CCUG 30717</strain>
    </source>
</reference>
<name>A0A256G9D3_9HYPH</name>
<dbReference type="Proteomes" id="UP000216188">
    <property type="component" value="Unassembled WGS sequence"/>
</dbReference>
<dbReference type="AlphaFoldDB" id="A0A256G9D3"/>
<evidence type="ECO:0000256" key="1">
    <source>
        <dbReference type="SAM" id="MobiDB-lite"/>
    </source>
</evidence>